<dbReference type="PANTHER" id="PTHR48111:SF2">
    <property type="entry name" value="RESPONSE REGULATOR SAER"/>
    <property type="match status" value="1"/>
</dbReference>
<dbReference type="PANTHER" id="PTHR48111">
    <property type="entry name" value="REGULATOR OF RPOS"/>
    <property type="match status" value="1"/>
</dbReference>
<keyword evidence="2" id="KW-0597">Phosphoprotein</keyword>
<dbReference type="eggNOG" id="COG0745">
    <property type="taxonomic scope" value="Bacteria"/>
</dbReference>
<dbReference type="GO" id="GO:0000976">
    <property type="term" value="F:transcription cis-regulatory region binding"/>
    <property type="evidence" value="ECO:0007669"/>
    <property type="project" value="TreeGrafter"/>
</dbReference>
<name>U2VB79_9ACTN</name>
<dbReference type="PROSITE" id="PS50110">
    <property type="entry name" value="RESPONSE_REGULATORY"/>
    <property type="match status" value="1"/>
</dbReference>
<feature type="DNA-binding region" description="OmpR/PhoB-type" evidence="3">
    <location>
        <begin position="123"/>
        <end position="220"/>
    </location>
</feature>
<evidence type="ECO:0000313" key="7">
    <source>
        <dbReference type="Proteomes" id="UP000016638"/>
    </source>
</evidence>
<dbReference type="GO" id="GO:0006355">
    <property type="term" value="P:regulation of DNA-templated transcription"/>
    <property type="evidence" value="ECO:0007669"/>
    <property type="project" value="InterPro"/>
</dbReference>
<dbReference type="InterPro" id="IPR039420">
    <property type="entry name" value="WalR-like"/>
</dbReference>
<dbReference type="Gene3D" id="3.40.50.2300">
    <property type="match status" value="1"/>
</dbReference>
<evidence type="ECO:0000256" key="1">
    <source>
        <dbReference type="ARBA" id="ARBA00023125"/>
    </source>
</evidence>
<comment type="caution">
    <text evidence="6">The sequence shown here is derived from an EMBL/GenBank/DDBJ whole genome shotgun (WGS) entry which is preliminary data.</text>
</comment>
<dbReference type="SMART" id="SM00862">
    <property type="entry name" value="Trans_reg_C"/>
    <property type="match status" value="1"/>
</dbReference>
<dbReference type="GO" id="GO:0000156">
    <property type="term" value="F:phosphorelay response regulator activity"/>
    <property type="evidence" value="ECO:0007669"/>
    <property type="project" value="TreeGrafter"/>
</dbReference>
<dbReference type="STRING" id="1125712.HMPREF1316_1591"/>
<feature type="domain" description="OmpR/PhoB-type" evidence="5">
    <location>
        <begin position="123"/>
        <end position="220"/>
    </location>
</feature>
<organism evidence="6 7">
    <name type="scientific">Olsenella profusa F0195</name>
    <dbReference type="NCBI Taxonomy" id="1125712"/>
    <lineage>
        <taxon>Bacteria</taxon>
        <taxon>Bacillati</taxon>
        <taxon>Actinomycetota</taxon>
        <taxon>Coriobacteriia</taxon>
        <taxon>Coriobacteriales</taxon>
        <taxon>Atopobiaceae</taxon>
        <taxon>Olsenella</taxon>
    </lineage>
</organism>
<keyword evidence="1 3" id="KW-0238">DNA-binding</keyword>
<dbReference type="PATRIC" id="fig|1125712.3.peg.649"/>
<dbReference type="SMART" id="SM00448">
    <property type="entry name" value="REC"/>
    <property type="match status" value="1"/>
</dbReference>
<feature type="modified residue" description="4-aspartylphosphate" evidence="2">
    <location>
        <position position="51"/>
    </location>
</feature>
<evidence type="ECO:0000259" key="5">
    <source>
        <dbReference type="PROSITE" id="PS51755"/>
    </source>
</evidence>
<protein>
    <submittedName>
        <fullName evidence="6">Putative subtilin biosynthesis regulatory protein SpaR</fullName>
    </submittedName>
</protein>
<dbReference type="InterPro" id="IPR036388">
    <property type="entry name" value="WH-like_DNA-bd_sf"/>
</dbReference>
<dbReference type="PROSITE" id="PS51755">
    <property type="entry name" value="OMPR_PHOB"/>
    <property type="match status" value="1"/>
</dbReference>
<evidence type="ECO:0000256" key="2">
    <source>
        <dbReference type="PROSITE-ProRule" id="PRU00169"/>
    </source>
</evidence>
<evidence type="ECO:0000313" key="6">
    <source>
        <dbReference type="EMBL" id="ERL09836.1"/>
    </source>
</evidence>
<proteinExistence type="predicted"/>
<evidence type="ECO:0000259" key="4">
    <source>
        <dbReference type="PROSITE" id="PS50110"/>
    </source>
</evidence>
<dbReference type="InterPro" id="IPR001867">
    <property type="entry name" value="OmpR/PhoB-type_DNA-bd"/>
</dbReference>
<sequence>MARVLAIDDDGAITDLLSRALVRDGHVVDVANDPASVLGLDLPRYDLVLCDVMMPGMDGFELVGRIRDRVDAPILFLTAKVAEEDAVRGLSLGADDYLRKPFGIAELRAKVAAHLRREGRVRTHALALGDVRIDLGARELSVSGAPVSLTPTEYAVCECLARHRGQVLSRAQIHDEALGWASDAGDDAVSMHVSNARAKLRRAGVDPIETARGMGYRWRP</sequence>
<dbReference type="GO" id="GO:0005829">
    <property type="term" value="C:cytosol"/>
    <property type="evidence" value="ECO:0007669"/>
    <property type="project" value="TreeGrafter"/>
</dbReference>
<dbReference type="OrthoDB" id="9775518at2"/>
<dbReference type="Gene3D" id="6.10.250.690">
    <property type="match status" value="1"/>
</dbReference>
<evidence type="ECO:0000256" key="3">
    <source>
        <dbReference type="PROSITE-ProRule" id="PRU01091"/>
    </source>
</evidence>
<dbReference type="RefSeq" id="WP_021725464.1">
    <property type="nucleotide sequence ID" value="NZ_AWEZ01000020.1"/>
</dbReference>
<dbReference type="Pfam" id="PF00072">
    <property type="entry name" value="Response_reg"/>
    <property type="match status" value="1"/>
</dbReference>
<dbReference type="GO" id="GO:0032993">
    <property type="term" value="C:protein-DNA complex"/>
    <property type="evidence" value="ECO:0007669"/>
    <property type="project" value="TreeGrafter"/>
</dbReference>
<feature type="domain" description="Response regulatory" evidence="4">
    <location>
        <begin position="3"/>
        <end position="115"/>
    </location>
</feature>
<dbReference type="CDD" id="cd17574">
    <property type="entry name" value="REC_OmpR"/>
    <property type="match status" value="1"/>
</dbReference>
<dbReference type="SUPFAM" id="SSF52172">
    <property type="entry name" value="CheY-like"/>
    <property type="match status" value="1"/>
</dbReference>
<reference evidence="6 7" key="1">
    <citation type="submission" date="2013-08" db="EMBL/GenBank/DDBJ databases">
        <authorList>
            <person name="Durkin A.S."/>
            <person name="Haft D.R."/>
            <person name="McCorrison J."/>
            <person name="Torralba M."/>
            <person name="Gillis M."/>
            <person name="Haft D.H."/>
            <person name="Methe B."/>
            <person name="Sutton G."/>
            <person name="Nelson K.E."/>
        </authorList>
    </citation>
    <scope>NUCLEOTIDE SEQUENCE [LARGE SCALE GENOMIC DNA]</scope>
    <source>
        <strain evidence="6 7">F0195</strain>
    </source>
</reference>
<dbReference type="CDD" id="cd00383">
    <property type="entry name" value="trans_reg_C"/>
    <property type="match status" value="1"/>
</dbReference>
<dbReference type="AlphaFoldDB" id="U2VB79"/>
<dbReference type="InterPro" id="IPR011006">
    <property type="entry name" value="CheY-like_superfamily"/>
</dbReference>
<gene>
    <name evidence="6" type="ORF">HMPREF1316_1591</name>
</gene>
<accession>U2VB79</accession>
<dbReference type="Gene3D" id="1.10.10.10">
    <property type="entry name" value="Winged helix-like DNA-binding domain superfamily/Winged helix DNA-binding domain"/>
    <property type="match status" value="1"/>
</dbReference>
<dbReference type="InterPro" id="IPR001789">
    <property type="entry name" value="Sig_transdc_resp-reg_receiver"/>
</dbReference>
<dbReference type="Pfam" id="PF00486">
    <property type="entry name" value="Trans_reg_C"/>
    <property type="match status" value="1"/>
</dbReference>
<dbReference type="EMBL" id="AWEZ01000020">
    <property type="protein sequence ID" value="ERL09836.1"/>
    <property type="molecule type" value="Genomic_DNA"/>
</dbReference>
<dbReference type="Proteomes" id="UP000016638">
    <property type="component" value="Unassembled WGS sequence"/>
</dbReference>
<keyword evidence="7" id="KW-1185">Reference proteome</keyword>